<protein>
    <submittedName>
        <fullName evidence="11">Locomotion-related protein Hikaru genki isoform X1</fullName>
    </submittedName>
</protein>
<dbReference type="PROSITE" id="PS50923">
    <property type="entry name" value="SUSHI"/>
    <property type="match status" value="5"/>
</dbReference>
<keyword evidence="2" id="KW-0677">Repeat</keyword>
<dbReference type="RefSeq" id="XP_037888684.1">
    <property type="nucleotide sequence ID" value="XM_038032756.1"/>
</dbReference>
<feature type="region of interest" description="Disordered" evidence="7">
    <location>
        <begin position="402"/>
        <end position="421"/>
    </location>
</feature>
<name>A0A9C5Z2M3_9MUSC</name>
<proteinExistence type="predicted"/>
<dbReference type="Gene3D" id="2.10.70.10">
    <property type="entry name" value="Complement Module, domain 1"/>
    <property type="match status" value="4"/>
</dbReference>
<feature type="compositionally biased region" description="Basic residues" evidence="7">
    <location>
        <begin position="172"/>
        <end position="186"/>
    </location>
</feature>
<feature type="disulfide bond" evidence="5">
    <location>
        <begin position="915"/>
        <end position="942"/>
    </location>
</feature>
<reference evidence="11" key="1">
    <citation type="submission" date="2025-08" db="UniProtKB">
        <authorList>
            <consortium name="RefSeq"/>
        </authorList>
    </citation>
    <scope>IDENTIFICATION</scope>
    <source>
        <tissue evidence="11">Whole body pupa</tissue>
    </source>
</reference>
<accession>A0A9C5Z2M3</accession>
<dbReference type="InterPro" id="IPR035976">
    <property type="entry name" value="Sushi/SCR/CCP_sf"/>
</dbReference>
<dbReference type="SUPFAM" id="SSF48726">
    <property type="entry name" value="Immunoglobulin"/>
    <property type="match status" value="1"/>
</dbReference>
<keyword evidence="1 5" id="KW-0768">Sushi</keyword>
<evidence type="ECO:0000256" key="2">
    <source>
        <dbReference type="ARBA" id="ARBA00022737"/>
    </source>
</evidence>
<evidence type="ECO:0000256" key="7">
    <source>
        <dbReference type="SAM" id="MobiDB-lite"/>
    </source>
</evidence>
<dbReference type="CDD" id="cd00033">
    <property type="entry name" value="CCP"/>
    <property type="match status" value="4"/>
</dbReference>
<dbReference type="InterPro" id="IPR050350">
    <property type="entry name" value="Compl-Cell_Adhes-Reg"/>
</dbReference>
<dbReference type="PANTHER" id="PTHR19325:SF575">
    <property type="entry name" value="LOCOMOTION-RELATED PROTEIN HIKARU GENKI"/>
    <property type="match status" value="1"/>
</dbReference>
<feature type="region of interest" description="Disordered" evidence="7">
    <location>
        <begin position="252"/>
        <end position="323"/>
    </location>
</feature>
<feature type="region of interest" description="Disordered" evidence="7">
    <location>
        <begin position="430"/>
        <end position="499"/>
    </location>
</feature>
<dbReference type="GeneID" id="119636991"/>
<keyword evidence="8" id="KW-0732">Signal</keyword>
<feature type="signal peptide" evidence="8">
    <location>
        <begin position="1"/>
        <end position="37"/>
    </location>
</feature>
<dbReference type="AlphaFoldDB" id="A0A9C5Z2M3"/>
<evidence type="ECO:0000256" key="6">
    <source>
        <dbReference type="SAM" id="Coils"/>
    </source>
</evidence>
<feature type="compositionally biased region" description="Acidic residues" evidence="7">
    <location>
        <begin position="484"/>
        <end position="497"/>
    </location>
</feature>
<feature type="domain" description="Sushi" evidence="9">
    <location>
        <begin position="944"/>
        <end position="1007"/>
    </location>
</feature>
<dbReference type="InterPro" id="IPR000436">
    <property type="entry name" value="Sushi_SCR_CCP_dom"/>
</dbReference>
<dbReference type="Proteomes" id="UP000092443">
    <property type="component" value="Unplaced"/>
</dbReference>
<dbReference type="InterPro" id="IPR036179">
    <property type="entry name" value="Ig-like_dom_sf"/>
</dbReference>
<organism evidence="10 11">
    <name type="scientific">Glossina fuscipes</name>
    <dbReference type="NCBI Taxonomy" id="7396"/>
    <lineage>
        <taxon>Eukaryota</taxon>
        <taxon>Metazoa</taxon>
        <taxon>Ecdysozoa</taxon>
        <taxon>Arthropoda</taxon>
        <taxon>Hexapoda</taxon>
        <taxon>Insecta</taxon>
        <taxon>Pterygota</taxon>
        <taxon>Neoptera</taxon>
        <taxon>Endopterygota</taxon>
        <taxon>Diptera</taxon>
        <taxon>Brachycera</taxon>
        <taxon>Muscomorpha</taxon>
        <taxon>Hippoboscoidea</taxon>
        <taxon>Glossinidae</taxon>
        <taxon>Glossina</taxon>
    </lineage>
</organism>
<feature type="region of interest" description="Disordered" evidence="7">
    <location>
        <begin position="39"/>
        <end position="62"/>
    </location>
</feature>
<feature type="disulfide bond" evidence="5">
    <location>
        <begin position="852"/>
        <end position="879"/>
    </location>
</feature>
<dbReference type="Pfam" id="PF00084">
    <property type="entry name" value="Sushi"/>
    <property type="match status" value="4"/>
</dbReference>
<evidence type="ECO:0000259" key="9">
    <source>
        <dbReference type="PROSITE" id="PS50923"/>
    </source>
</evidence>
<feature type="compositionally biased region" description="Low complexity" evidence="7">
    <location>
        <begin position="300"/>
        <end position="310"/>
    </location>
</feature>
<feature type="compositionally biased region" description="Low complexity" evidence="7">
    <location>
        <begin position="42"/>
        <end position="57"/>
    </location>
</feature>
<evidence type="ECO:0000256" key="1">
    <source>
        <dbReference type="ARBA" id="ARBA00022659"/>
    </source>
</evidence>
<feature type="compositionally biased region" description="Basic and acidic residues" evidence="7">
    <location>
        <begin position="407"/>
        <end position="421"/>
    </location>
</feature>
<evidence type="ECO:0000256" key="8">
    <source>
        <dbReference type="SAM" id="SignalP"/>
    </source>
</evidence>
<feature type="domain" description="Sushi" evidence="9">
    <location>
        <begin position="823"/>
        <end position="881"/>
    </location>
</feature>
<keyword evidence="10" id="KW-1185">Reference proteome</keyword>
<feature type="region of interest" description="Disordered" evidence="7">
    <location>
        <begin position="984"/>
        <end position="1011"/>
    </location>
</feature>
<feature type="disulfide bond" evidence="5">
    <location>
        <begin position="793"/>
        <end position="820"/>
    </location>
</feature>
<feature type="compositionally biased region" description="Basic residues" evidence="7">
    <location>
        <begin position="252"/>
        <end position="269"/>
    </location>
</feature>
<comment type="caution">
    <text evidence="5">Lacks conserved residue(s) required for the propagation of feature annotation.</text>
</comment>
<feature type="domain" description="Sushi" evidence="9">
    <location>
        <begin position="764"/>
        <end position="822"/>
    </location>
</feature>
<dbReference type="SMART" id="SM00032">
    <property type="entry name" value="CCP"/>
    <property type="match status" value="5"/>
</dbReference>
<sequence length="1011" mass="113325">MLLLRISQHLQHLPHKPIWMFLCLLAIVVGFLDKTSAETETETTTSPSTTPEPDASPGCKAPDIRFTVIKPETATEQPYARFETTQVYLPEDFTTADVEFVERINIDLTGRHAGTQMGGIVNPYQVDSDDHYHAAGLHADGDITSVDVDQNDEEIAADFDENSRQRNQQSRKYNKNHRSGSGRRRRLENDNGQTRGRGSRYKRQTIHHDPDASADTDKWSGGKLAADGDVYYIHIEDILKSRSPNEQLRLKLHKIKNKKKGTKGKKSMKNCKNELCQKSKKNSQTATVRADNEQQHQEVEQQQQQQQQQIQHHRRRGDSHEQKDVNNNLKNITRHQQQTLQQQTAALINPRHKRSLIALNNKVDNEEEEDEKEKQEKQENGIKAMANYVNHITTGNAADVMTESANDEPKPPLARTKEVDDYAHFYSNTSTDALQRVKRKSGKTTGALSRPKGGSDSGSKTTSRKDKGIYDEDGGYSPVHPDEGESDEEEDEEEEMDIQQQFTEVSEIRFPGEIGPLGDRRLCKIRCIKGKWVGPLCATNEEDENGNVKFQPLYKSCHVQRIPPYLLLSYRNISVNVGWDLPHGHSLQARCKDLGLYKLLGESRVLCSNGLWAPRMPSCVPTTLLTNFSDDSAPSIRFRILNGSGSFEPSGVMAVLPHSTILLDCIYPRLKGIPEWTWTSWYMQYPTGIPSTIVNMLNRSFTYYFIHIYTIISSLYTYLGWAHEDKNLRYRLTIRNIENGDTGTFTCTSPRGLTNSISIVVATSTCPQLPEPAYPLTLRLEGNKLGQRAIYRCPPGFRVDGIANATCLASGNWSSPAPTCHAVQCPRLTLDDPHLSLVELNTSAWGRAVFKCQWGFKLTGPPTLECEPTGVWSGPVPRCKAIQCPTPVAPLNGRIGGTNINQRRLTVGALITFSCNEGHTLVGEPSIICTESGFWSHSPPFCKSQCPYPGDPPNGLLAPLKFSYDSGDYISVQCRPGYVQYSENGPPERPKCQPDGNWSGPVPKCRSYEEV</sequence>
<feature type="domain" description="Sushi" evidence="9">
    <location>
        <begin position="882"/>
        <end position="943"/>
    </location>
</feature>
<dbReference type="KEGG" id="gfs:119636991"/>
<feature type="compositionally biased region" description="Basic and acidic residues" evidence="7">
    <location>
        <begin position="206"/>
        <end position="220"/>
    </location>
</feature>
<dbReference type="FunFam" id="2.10.70.10:FF:000094">
    <property type="entry name" value="Uncharacterized protein, isoform B"/>
    <property type="match status" value="1"/>
</dbReference>
<keyword evidence="3 5" id="KW-1015">Disulfide bond</keyword>
<evidence type="ECO:0000256" key="5">
    <source>
        <dbReference type="PROSITE-ProRule" id="PRU00302"/>
    </source>
</evidence>
<evidence type="ECO:0000256" key="3">
    <source>
        <dbReference type="ARBA" id="ARBA00023157"/>
    </source>
</evidence>
<evidence type="ECO:0000256" key="4">
    <source>
        <dbReference type="ARBA" id="ARBA00023180"/>
    </source>
</evidence>
<feature type="compositionally biased region" description="Low complexity" evidence="7">
    <location>
        <begin position="452"/>
        <end position="461"/>
    </location>
</feature>
<evidence type="ECO:0000313" key="10">
    <source>
        <dbReference type="Proteomes" id="UP000092443"/>
    </source>
</evidence>
<evidence type="ECO:0000313" key="11">
    <source>
        <dbReference type="RefSeq" id="XP_037888684.1"/>
    </source>
</evidence>
<keyword evidence="6" id="KW-0175">Coiled coil</keyword>
<gene>
    <name evidence="11" type="primary">LOC119636991</name>
</gene>
<feature type="coiled-coil region" evidence="6">
    <location>
        <begin position="349"/>
        <end position="385"/>
    </location>
</feature>
<feature type="compositionally biased region" description="Basic and acidic residues" evidence="7">
    <location>
        <begin position="290"/>
        <end position="299"/>
    </location>
</feature>
<feature type="domain" description="Sushi" evidence="9">
    <location>
        <begin position="555"/>
        <end position="621"/>
    </location>
</feature>
<feature type="chain" id="PRO_5039369836" evidence="8">
    <location>
        <begin position="38"/>
        <end position="1011"/>
    </location>
</feature>
<feature type="region of interest" description="Disordered" evidence="7">
    <location>
        <begin position="156"/>
        <end position="221"/>
    </location>
</feature>
<dbReference type="SUPFAM" id="SSF57535">
    <property type="entry name" value="Complement control module/SCR domain"/>
    <property type="match status" value="4"/>
</dbReference>
<dbReference type="PANTHER" id="PTHR19325">
    <property type="entry name" value="COMPLEMENT COMPONENT-RELATED SUSHI DOMAIN-CONTAINING"/>
    <property type="match status" value="1"/>
</dbReference>
<keyword evidence="4" id="KW-0325">Glycoprotein</keyword>